<proteinExistence type="predicted"/>
<dbReference type="Proteomes" id="UP000307562">
    <property type="component" value="Chromosome"/>
</dbReference>
<dbReference type="KEGG" id="npl:FGF80_12780"/>
<organism evidence="1 2">
    <name type="scientific">Natrinema pallidum</name>
    <dbReference type="NCBI Taxonomy" id="69527"/>
    <lineage>
        <taxon>Archaea</taxon>
        <taxon>Methanobacteriati</taxon>
        <taxon>Methanobacteriota</taxon>
        <taxon>Stenosarchaea group</taxon>
        <taxon>Halobacteria</taxon>
        <taxon>Halobacteriales</taxon>
        <taxon>Natrialbaceae</taxon>
        <taxon>Natrinema</taxon>
    </lineage>
</organism>
<dbReference type="GeneID" id="96156886"/>
<protein>
    <submittedName>
        <fullName evidence="1">Uncharacterized protein</fullName>
    </submittedName>
</protein>
<name>A0A4P9TGQ9_9EURY</name>
<dbReference type="RefSeq" id="WP_138654416.1">
    <property type="nucleotide sequence ID" value="NZ_CP040637.1"/>
</dbReference>
<dbReference type="AlphaFoldDB" id="A0A4P9TGQ9"/>
<sequence>MEATITGEDDIAVGLSVIDNNGEEHLIEMEMDGEIYHHNQDAYADDPDKRSSEGKKHVGHAARYAKYHVYRERGYDTFDVSENPDRLLQTAIIVGALSREEFEEYFGDLYQQLKSHGTDQDPVVDVMDEVREDAFFVYAKEIYLGLDDSEIAELATSLTDADARAYLQAAASLLDDASAGSPELIEEFADLAAEHGIDPFHGVDEPGQWIRAAPTLYPKWRIGTQLHEDPDQLPDIDGDPDCRLEIVPYDPDSIEALQEYVVQHIKCQIRDCFVGMGIVPPEPFRVQGPGTDFYTMQFQHYDFYQPYHDPDADIDWESV</sequence>
<dbReference type="EMBL" id="CP040637">
    <property type="protein sequence ID" value="QCW04056.1"/>
    <property type="molecule type" value="Genomic_DNA"/>
</dbReference>
<dbReference type="InterPro" id="IPR058264">
    <property type="entry name" value="DUF7958"/>
</dbReference>
<reference evidence="2" key="1">
    <citation type="submission" date="2019-05" db="EMBL/GenBank/DDBJ databases">
        <title>Complete Genome Sequence and Methylation Pattern of the Halophilic Archaeon Natrinema pallidum BOL6-1.</title>
        <authorList>
            <person name="DasSarma P."/>
            <person name="DasSarma B.P."/>
            <person name="DasSarma S.L."/>
            <person name="Martinez F.L."/>
            <person name="Guzman D."/>
            <person name="Roberts R.J."/>
            <person name="DasSarma S."/>
        </authorList>
    </citation>
    <scope>NUCLEOTIDE SEQUENCE [LARGE SCALE GENOMIC DNA]</scope>
    <source>
        <strain evidence="2">BOL6-1</strain>
    </source>
</reference>
<dbReference type="Pfam" id="PF25858">
    <property type="entry name" value="DUF7958"/>
    <property type="match status" value="1"/>
</dbReference>
<evidence type="ECO:0000313" key="1">
    <source>
        <dbReference type="EMBL" id="QCW04056.1"/>
    </source>
</evidence>
<gene>
    <name evidence="1" type="ORF">FGF80_12780</name>
</gene>
<accession>A0A4P9TGQ9</accession>
<evidence type="ECO:0000313" key="2">
    <source>
        <dbReference type="Proteomes" id="UP000307562"/>
    </source>
</evidence>
<keyword evidence="2" id="KW-1185">Reference proteome</keyword>